<proteinExistence type="predicted"/>
<dbReference type="AlphaFoldDB" id="A0AAW2H3C7"/>
<accession>A0AAW2H3C7</accession>
<keyword evidence="4" id="KW-1185">Reference proteome</keyword>
<keyword evidence="1" id="KW-0812">Transmembrane</keyword>
<organism evidence="3 4">
    <name type="scientific">Cardiocondyla obscurior</name>
    <dbReference type="NCBI Taxonomy" id="286306"/>
    <lineage>
        <taxon>Eukaryota</taxon>
        <taxon>Metazoa</taxon>
        <taxon>Ecdysozoa</taxon>
        <taxon>Arthropoda</taxon>
        <taxon>Hexapoda</taxon>
        <taxon>Insecta</taxon>
        <taxon>Pterygota</taxon>
        <taxon>Neoptera</taxon>
        <taxon>Endopterygota</taxon>
        <taxon>Hymenoptera</taxon>
        <taxon>Apocrita</taxon>
        <taxon>Aculeata</taxon>
        <taxon>Formicoidea</taxon>
        <taxon>Formicidae</taxon>
        <taxon>Myrmicinae</taxon>
        <taxon>Cardiocondyla</taxon>
    </lineage>
</organism>
<evidence type="ECO:0000313" key="3">
    <source>
        <dbReference type="EMBL" id="KAL0133908.1"/>
    </source>
</evidence>
<comment type="caution">
    <text evidence="3">The sequence shown here is derived from an EMBL/GenBank/DDBJ whole genome shotgun (WGS) entry which is preliminary data.</text>
</comment>
<keyword evidence="1" id="KW-0472">Membrane</keyword>
<dbReference type="EMBL" id="JADYXP020000001">
    <property type="protein sequence ID" value="KAL0133908.1"/>
    <property type="molecule type" value="Genomic_DNA"/>
</dbReference>
<feature type="transmembrane region" description="Helical" evidence="1">
    <location>
        <begin position="87"/>
        <end position="108"/>
    </location>
</feature>
<gene>
    <name evidence="3" type="ORF">PUN28_001093</name>
</gene>
<protein>
    <submittedName>
        <fullName evidence="3">Uncharacterized protein</fullName>
    </submittedName>
</protein>
<evidence type="ECO:0000256" key="2">
    <source>
        <dbReference type="SAM" id="SignalP"/>
    </source>
</evidence>
<feature type="signal peptide" evidence="2">
    <location>
        <begin position="1"/>
        <end position="18"/>
    </location>
</feature>
<feature type="chain" id="PRO_5043665801" evidence="2">
    <location>
        <begin position="19"/>
        <end position="168"/>
    </location>
</feature>
<dbReference type="Proteomes" id="UP001430953">
    <property type="component" value="Unassembled WGS sequence"/>
</dbReference>
<reference evidence="3 4" key="1">
    <citation type="submission" date="2023-03" db="EMBL/GenBank/DDBJ databases">
        <title>High recombination rates correlate with genetic variation in Cardiocondyla obscurior ants.</title>
        <authorList>
            <person name="Errbii M."/>
        </authorList>
    </citation>
    <scope>NUCLEOTIDE SEQUENCE [LARGE SCALE GENOMIC DNA]</scope>
    <source>
        <strain evidence="3">Alpha-2009</strain>
        <tissue evidence="3">Whole body</tissue>
    </source>
</reference>
<sequence length="168" mass="19164">MNGAKFFLCNIITWLITSSELLTRAEVRTNGSQISADHPRGLKIFPGIRFSLSGSEVNIHVRVHDLLQETEVQAARSKEKENPLQKLGFMMMMTPFIMQILSLPGAIATIKISLLRSIMVAQLAIAIMFYNLIKSTQNSDVVVVHRPYYNKHYRHGYPDNVEDEWFGR</sequence>
<evidence type="ECO:0000256" key="1">
    <source>
        <dbReference type="SAM" id="Phobius"/>
    </source>
</evidence>
<keyword evidence="1" id="KW-1133">Transmembrane helix</keyword>
<evidence type="ECO:0000313" key="4">
    <source>
        <dbReference type="Proteomes" id="UP001430953"/>
    </source>
</evidence>
<keyword evidence="2" id="KW-0732">Signal</keyword>
<name>A0AAW2H3C7_9HYME</name>